<dbReference type="GeneID" id="64600072"/>
<dbReference type="RefSeq" id="XP_041162111.1">
    <property type="nucleotide sequence ID" value="XM_041306308.1"/>
</dbReference>
<name>A0A9P7IXL7_9AGAM</name>
<feature type="compositionally biased region" description="Basic and acidic residues" evidence="1">
    <location>
        <begin position="12"/>
        <end position="25"/>
    </location>
</feature>
<evidence type="ECO:0000313" key="3">
    <source>
        <dbReference type="Proteomes" id="UP000719766"/>
    </source>
</evidence>
<sequence>MKSGESPVKSEGLPEERGKLRKDFPDECEKLPDECGKLPEELPEITMEFRPDGDMCNGYSGRVLSRRKQRKGCKDKHAEPSRKLDLVPRAYTTTDHLLYIKYDWPTLGIQKTTAFLAEFPQGRSPIDIAVALSQLFQPFQTSMISPAFNNYHPFQPPLVVPEPEPPVFDTLPFGRTLIVPEVLPVVDSRDPSVNMTSCTTNLDDVTQPEVQQADGPDTLSIIQEQYPQWKIVLIRLRVEMTSDVALGKPINLFLLTQVNYCKERVQFVHELFQQSLAAVGISRTALDRVISLDGHTHILEDTILGMVGKWLSALLSLMKRAATIAIADGGLMTNFTLQNPCPFALQSEMCSTCVQLMNMFISPNSTCFPIATNDFVRFLCMSIAKSLVYYLVYQPSKSANVTRIMADINCPVFRDASHLPPATLAFAGVCCYSALLSYLIDIVKTGGVDIDLSQFPCVSEVYDELLGMATVLFAQEDDLELPVLRVYLAEFCNLRKTDMVKIARHK</sequence>
<dbReference type="EMBL" id="JABBWE010000018">
    <property type="protein sequence ID" value="KAG1796754.1"/>
    <property type="molecule type" value="Genomic_DNA"/>
</dbReference>
<protein>
    <submittedName>
        <fullName evidence="2">Uncharacterized protein</fullName>
    </submittedName>
</protein>
<dbReference type="OrthoDB" id="2680273at2759"/>
<evidence type="ECO:0000313" key="2">
    <source>
        <dbReference type="EMBL" id="KAG1796754.1"/>
    </source>
</evidence>
<accession>A0A9P7IXL7</accession>
<comment type="caution">
    <text evidence="2">The sequence shown here is derived from an EMBL/GenBank/DDBJ whole genome shotgun (WGS) entry which is preliminary data.</text>
</comment>
<proteinExistence type="predicted"/>
<gene>
    <name evidence="2" type="ORF">HD556DRAFT_1441453</name>
</gene>
<keyword evidence="3" id="KW-1185">Reference proteome</keyword>
<dbReference type="Proteomes" id="UP000719766">
    <property type="component" value="Unassembled WGS sequence"/>
</dbReference>
<organism evidence="2 3">
    <name type="scientific">Suillus plorans</name>
    <dbReference type="NCBI Taxonomy" id="116603"/>
    <lineage>
        <taxon>Eukaryota</taxon>
        <taxon>Fungi</taxon>
        <taxon>Dikarya</taxon>
        <taxon>Basidiomycota</taxon>
        <taxon>Agaricomycotina</taxon>
        <taxon>Agaricomycetes</taxon>
        <taxon>Agaricomycetidae</taxon>
        <taxon>Boletales</taxon>
        <taxon>Suillineae</taxon>
        <taxon>Suillaceae</taxon>
        <taxon>Suillus</taxon>
    </lineage>
</organism>
<evidence type="ECO:0000256" key="1">
    <source>
        <dbReference type="SAM" id="MobiDB-lite"/>
    </source>
</evidence>
<dbReference type="AlphaFoldDB" id="A0A9P7IXL7"/>
<feature type="region of interest" description="Disordered" evidence="1">
    <location>
        <begin position="1"/>
        <end position="25"/>
    </location>
</feature>
<reference evidence="2" key="1">
    <citation type="journal article" date="2020" name="New Phytol.">
        <title>Comparative genomics reveals dynamic genome evolution in host specialist ectomycorrhizal fungi.</title>
        <authorList>
            <person name="Lofgren L.A."/>
            <person name="Nguyen N.H."/>
            <person name="Vilgalys R."/>
            <person name="Ruytinx J."/>
            <person name="Liao H.L."/>
            <person name="Branco S."/>
            <person name="Kuo A."/>
            <person name="LaButti K."/>
            <person name="Lipzen A."/>
            <person name="Andreopoulos W."/>
            <person name="Pangilinan J."/>
            <person name="Riley R."/>
            <person name="Hundley H."/>
            <person name="Na H."/>
            <person name="Barry K."/>
            <person name="Grigoriev I.V."/>
            <person name="Stajich J.E."/>
            <person name="Kennedy P.G."/>
        </authorList>
    </citation>
    <scope>NUCLEOTIDE SEQUENCE</scope>
    <source>
        <strain evidence="2">S12</strain>
    </source>
</reference>